<keyword evidence="5 13" id="KW-0812">Transmembrane</keyword>
<name>A0A1Y2I905_TRAC3</name>
<keyword evidence="7 13" id="KW-1133">Transmembrane helix</keyword>
<dbReference type="Proteomes" id="UP000193067">
    <property type="component" value="Unassembled WGS sequence"/>
</dbReference>
<dbReference type="Pfam" id="PF07766">
    <property type="entry name" value="LETM1_RBD"/>
    <property type="match status" value="1"/>
</dbReference>
<keyword evidence="17" id="KW-1185">Reference proteome</keyword>
<dbReference type="PANTHER" id="PTHR14009:SF1">
    <property type="entry name" value="MITOCHONDRIAL PROTON_CALCIUM EXCHANGER PROTEIN"/>
    <property type="match status" value="1"/>
</dbReference>
<proteinExistence type="inferred from homology"/>
<dbReference type="STRING" id="1353009.A0A1Y2I905"/>
<evidence type="ECO:0000256" key="7">
    <source>
        <dbReference type="ARBA" id="ARBA00022989"/>
    </source>
</evidence>
<feature type="compositionally biased region" description="Basic and acidic residues" evidence="12">
    <location>
        <begin position="442"/>
        <end position="455"/>
    </location>
</feature>
<dbReference type="GO" id="GO:0005509">
    <property type="term" value="F:calcium ion binding"/>
    <property type="evidence" value="ECO:0007669"/>
    <property type="project" value="InterPro"/>
</dbReference>
<evidence type="ECO:0000313" key="16">
    <source>
        <dbReference type="EMBL" id="OSC97607.1"/>
    </source>
</evidence>
<dbReference type="OrthoDB" id="275278at2759"/>
<keyword evidence="4" id="KW-0050">Antiport</keyword>
<dbReference type="PANTHER" id="PTHR14009">
    <property type="entry name" value="LEUCINE ZIPPER-EF-HAND CONTAINING TRANSMEMBRANE PROTEIN"/>
    <property type="match status" value="1"/>
</dbReference>
<dbReference type="EMBL" id="KZ084148">
    <property type="protein sequence ID" value="OSC97607.1"/>
    <property type="molecule type" value="Genomic_DNA"/>
</dbReference>
<dbReference type="GO" id="GO:0043022">
    <property type="term" value="F:ribosome binding"/>
    <property type="evidence" value="ECO:0007669"/>
    <property type="project" value="InterPro"/>
</dbReference>
<evidence type="ECO:0000259" key="14">
    <source>
        <dbReference type="PROSITE" id="PS50222"/>
    </source>
</evidence>
<feature type="compositionally biased region" description="Acidic residues" evidence="12">
    <location>
        <begin position="432"/>
        <end position="441"/>
    </location>
</feature>
<sequence length="646" mass="72643">MSVWLPRSSTSHLVRAYSRNAPLAVRSVALASVSQNSRLALYPLYSLYPSASSARWQSTQPSADRQLHSSSAQNNASATTSNGSSGNDKPLPPAPKEDAPLATRIWKKVKHEAQHYWHGSKLLAAEVRISARLQWKLLHGESLTRRERRQLKRTTQDLLRLIPFAVFVIVPFMEFLIPVVLKVFPNALPSTFEDKFAAEKQRKLLRVRLEMAKFLQETLRESGLKANAHIVGSEAFKEFFRKVRSTGESPSAQDVINVARLFDDDLTLDNLSRPQLVSMCRYMGINAFGTDNFLRGNIRARLLQLRRDDEAIAREGIDELSTSELQAACQSRGIRTTGVSPARLREELATWIDLHLKQRVSGVLLVLARAFQFDKKPGEDEDGKTSIIKSLEAVLCGLPDNLLSEAELEVDSDQASYKQKLEVLKQQEELIQDEQEQEQREEDARRAKKEEEARLAESLLPESELRPEETTAQDARMTTEQLKELAEALSILSAKSSVLKERDELRALMEENLQAEEDPKSPSGALTKRIRTMLEKIDKQLDAYDARVGSSLQMISATPDGKISVQDLEKALAVIKHKPDEEVGHKVIEKLDVDKDGYVELEHVLGLVREEGLGILLDDEAQSLIGQGREIKNSNLKPRKEDIVQE</sequence>
<dbReference type="PROSITE" id="PS50222">
    <property type="entry name" value="EF_HAND_2"/>
    <property type="match status" value="1"/>
</dbReference>
<feature type="region of interest" description="Disordered" evidence="12">
    <location>
        <begin position="57"/>
        <end position="97"/>
    </location>
</feature>
<dbReference type="PROSITE" id="PS51758">
    <property type="entry name" value="LETM1_RBD"/>
    <property type="match status" value="1"/>
</dbReference>
<gene>
    <name evidence="16" type="ORF">PYCCODRAFT_1115001</name>
</gene>
<comment type="similarity">
    <text evidence="2">Belongs to the LETM1 family.</text>
</comment>
<organism evidence="16 17">
    <name type="scientific">Trametes coccinea (strain BRFM310)</name>
    <name type="common">Pycnoporus coccineus</name>
    <dbReference type="NCBI Taxonomy" id="1353009"/>
    <lineage>
        <taxon>Eukaryota</taxon>
        <taxon>Fungi</taxon>
        <taxon>Dikarya</taxon>
        <taxon>Basidiomycota</taxon>
        <taxon>Agaricomycotina</taxon>
        <taxon>Agaricomycetes</taxon>
        <taxon>Polyporales</taxon>
        <taxon>Polyporaceae</taxon>
        <taxon>Trametes</taxon>
    </lineage>
</organism>
<dbReference type="GO" id="GO:0005743">
    <property type="term" value="C:mitochondrial inner membrane"/>
    <property type="evidence" value="ECO:0007669"/>
    <property type="project" value="UniProtKB-SubCell"/>
</dbReference>
<accession>A0A1Y2I905</accession>
<dbReference type="InterPro" id="IPR011992">
    <property type="entry name" value="EF-hand-dom_pair"/>
</dbReference>
<keyword evidence="8 11" id="KW-0496">Mitochondrion</keyword>
<keyword evidence="6" id="KW-0999">Mitochondrion inner membrane</keyword>
<feature type="domain" description="Letm1 RBD" evidence="15">
    <location>
        <begin position="203"/>
        <end position="429"/>
    </location>
</feature>
<evidence type="ECO:0000256" key="5">
    <source>
        <dbReference type="ARBA" id="ARBA00022692"/>
    </source>
</evidence>
<evidence type="ECO:0000313" key="17">
    <source>
        <dbReference type="Proteomes" id="UP000193067"/>
    </source>
</evidence>
<feature type="domain" description="EF-hand" evidence="14">
    <location>
        <begin position="579"/>
        <end position="614"/>
    </location>
</feature>
<evidence type="ECO:0000256" key="11">
    <source>
        <dbReference type="PROSITE-ProRule" id="PRU01094"/>
    </source>
</evidence>
<dbReference type="InterPro" id="IPR002048">
    <property type="entry name" value="EF_hand_dom"/>
</dbReference>
<dbReference type="InterPro" id="IPR044202">
    <property type="entry name" value="LETM1/MDM38-like"/>
</dbReference>
<dbReference type="AlphaFoldDB" id="A0A1Y2I905"/>
<evidence type="ECO:0000256" key="10">
    <source>
        <dbReference type="ARBA" id="ARBA00031360"/>
    </source>
</evidence>
<evidence type="ECO:0000256" key="1">
    <source>
        <dbReference type="ARBA" id="ARBA00004434"/>
    </source>
</evidence>
<evidence type="ECO:0000256" key="4">
    <source>
        <dbReference type="ARBA" id="ARBA00022449"/>
    </source>
</evidence>
<evidence type="ECO:0000256" key="9">
    <source>
        <dbReference type="ARBA" id="ARBA00023136"/>
    </source>
</evidence>
<evidence type="ECO:0000256" key="8">
    <source>
        <dbReference type="ARBA" id="ARBA00023128"/>
    </source>
</evidence>
<dbReference type="GO" id="GO:0015297">
    <property type="term" value="F:antiporter activity"/>
    <property type="evidence" value="ECO:0007669"/>
    <property type="project" value="UniProtKB-KW"/>
</dbReference>
<dbReference type="GO" id="GO:0030003">
    <property type="term" value="P:intracellular monoatomic cation homeostasis"/>
    <property type="evidence" value="ECO:0007669"/>
    <property type="project" value="TreeGrafter"/>
</dbReference>
<feature type="transmembrane region" description="Helical" evidence="13">
    <location>
        <begin position="158"/>
        <end position="181"/>
    </location>
</feature>
<feature type="region of interest" description="Disordered" evidence="12">
    <location>
        <begin position="432"/>
        <end position="475"/>
    </location>
</feature>
<keyword evidence="9 13" id="KW-0472">Membrane</keyword>
<reference evidence="16 17" key="1">
    <citation type="journal article" date="2015" name="Biotechnol. Biofuels">
        <title>Enhanced degradation of softwood versus hardwood by the white-rot fungus Pycnoporus coccineus.</title>
        <authorList>
            <person name="Couturier M."/>
            <person name="Navarro D."/>
            <person name="Chevret D."/>
            <person name="Henrissat B."/>
            <person name="Piumi F."/>
            <person name="Ruiz-Duenas F.J."/>
            <person name="Martinez A.T."/>
            <person name="Grigoriev I.V."/>
            <person name="Riley R."/>
            <person name="Lipzen A."/>
            <person name="Berrin J.G."/>
            <person name="Master E.R."/>
            <person name="Rosso M.N."/>
        </authorList>
    </citation>
    <scope>NUCLEOTIDE SEQUENCE [LARGE SCALE GENOMIC DNA]</scope>
    <source>
        <strain evidence="16 17">BRFM310</strain>
    </source>
</reference>
<dbReference type="InterPro" id="IPR033122">
    <property type="entry name" value="LETM1-like_RBD"/>
</dbReference>
<feature type="compositionally biased region" description="Low complexity" evidence="12">
    <location>
        <begin position="69"/>
        <end position="87"/>
    </location>
</feature>
<evidence type="ECO:0000259" key="15">
    <source>
        <dbReference type="PROSITE" id="PS51758"/>
    </source>
</evidence>
<evidence type="ECO:0000256" key="13">
    <source>
        <dbReference type="SAM" id="Phobius"/>
    </source>
</evidence>
<evidence type="ECO:0000256" key="12">
    <source>
        <dbReference type="SAM" id="MobiDB-lite"/>
    </source>
</evidence>
<protein>
    <recommendedName>
        <fullName evidence="3">Mitochondrial proton/calcium exchanger protein</fullName>
    </recommendedName>
    <alternativeName>
        <fullName evidence="10">Leucine zipper-EF-hand-containing transmembrane protein 1</fullName>
    </alternativeName>
</protein>
<keyword evidence="4" id="KW-0813">Transport</keyword>
<evidence type="ECO:0000256" key="2">
    <source>
        <dbReference type="ARBA" id="ARBA00009584"/>
    </source>
</evidence>
<comment type="subcellular location">
    <subcellularLocation>
        <location evidence="1">Mitochondrion inner membrane</location>
        <topology evidence="1">Single-pass membrane protein</topology>
    </subcellularLocation>
</comment>
<dbReference type="Gene3D" id="1.10.238.10">
    <property type="entry name" value="EF-hand"/>
    <property type="match status" value="1"/>
</dbReference>
<evidence type="ECO:0000256" key="3">
    <source>
        <dbReference type="ARBA" id="ARBA00020557"/>
    </source>
</evidence>
<evidence type="ECO:0000256" key="6">
    <source>
        <dbReference type="ARBA" id="ARBA00022792"/>
    </source>
</evidence>
<dbReference type="SUPFAM" id="SSF47473">
    <property type="entry name" value="EF-hand"/>
    <property type="match status" value="1"/>
</dbReference>